<dbReference type="Proteomes" id="UP000191110">
    <property type="component" value="Unassembled WGS sequence"/>
</dbReference>
<sequence>MGGLLLLVIGLQAVAATDEKIEVVTVASGLEHPWGMAFLPDGRVLITERPGRLRIIEGGRLIPKAVTGLPQIAAVGQGGLLDVAIHPNYLENGWIYLSFSAEGKGGLGTEVVRGRLRGMQLVDVETIFKVEKKSSGGRHFGSRLLFDRKGYLYITSGERGDRPRAQDLDDHAGSVIRLYDDGRTPVDNPYVNRPGTKPEIYSYGHRNPQGMTLHPETGEVWTHEHGPQGGDEINIIEPGRNYGWPVITYGVNYGWGTKIGEGTQKVGMEQPLYYWDPSIAPSGMSFYSGDQFPQWRGNLFVGALKYQLLVRLELDGDRVIKEHRLLKEKLGRIRDVREGHDGYLYLLTDEGNGRLVRLEPSQ</sequence>
<dbReference type="Pfam" id="PF07995">
    <property type="entry name" value="GSDH"/>
    <property type="match status" value="1"/>
</dbReference>
<evidence type="ECO:0000313" key="2">
    <source>
        <dbReference type="EMBL" id="OOZ38897.1"/>
    </source>
</evidence>
<comment type="caution">
    <text evidence="2">The sequence shown here is derived from an EMBL/GenBank/DDBJ whole genome shotgun (WGS) entry which is preliminary data.</text>
</comment>
<name>A0A1T2L1B2_9GAMM</name>
<dbReference type="PANTHER" id="PTHR19328:SF75">
    <property type="entry name" value="ALDOSE SUGAR DEHYDROGENASE YLII"/>
    <property type="match status" value="1"/>
</dbReference>
<dbReference type="PANTHER" id="PTHR19328">
    <property type="entry name" value="HEDGEHOG-INTERACTING PROTEIN"/>
    <property type="match status" value="1"/>
</dbReference>
<proteinExistence type="predicted"/>
<gene>
    <name evidence="2" type="ORF">BOW53_13770</name>
</gene>
<dbReference type="EMBL" id="MPRL01000069">
    <property type="protein sequence ID" value="OOZ38897.1"/>
    <property type="molecule type" value="Genomic_DNA"/>
</dbReference>
<evidence type="ECO:0000259" key="1">
    <source>
        <dbReference type="Pfam" id="PF07995"/>
    </source>
</evidence>
<protein>
    <recommendedName>
        <fullName evidence="1">Glucose/Sorbosone dehydrogenase domain-containing protein</fullName>
    </recommendedName>
</protein>
<organism evidence="2 3">
    <name type="scientific">Solemya pervernicosa gill symbiont</name>
    <dbReference type="NCBI Taxonomy" id="642797"/>
    <lineage>
        <taxon>Bacteria</taxon>
        <taxon>Pseudomonadati</taxon>
        <taxon>Pseudomonadota</taxon>
        <taxon>Gammaproteobacteria</taxon>
        <taxon>sulfur-oxidizing symbionts</taxon>
    </lineage>
</organism>
<reference evidence="2 3" key="1">
    <citation type="submission" date="2016-11" db="EMBL/GenBank/DDBJ databases">
        <title>Mixed transmission modes and dynamic genome evolution in an obligate animal-bacterial symbiosis.</title>
        <authorList>
            <person name="Russell S.L."/>
            <person name="Corbett-Detig R.B."/>
            <person name="Cavanaugh C.M."/>
        </authorList>
    </citation>
    <scope>NUCLEOTIDE SEQUENCE [LARGE SCALE GENOMIC DNA]</scope>
    <source>
        <strain evidence="2">Sveles-Q1</strain>
    </source>
</reference>
<evidence type="ECO:0000313" key="3">
    <source>
        <dbReference type="Proteomes" id="UP000191110"/>
    </source>
</evidence>
<feature type="domain" description="Glucose/Sorbosone dehydrogenase" evidence="1">
    <location>
        <begin position="30"/>
        <end position="357"/>
    </location>
</feature>
<keyword evidence="3" id="KW-1185">Reference proteome</keyword>
<dbReference type="InterPro" id="IPR011042">
    <property type="entry name" value="6-blade_b-propeller_TolB-like"/>
</dbReference>
<dbReference type="InterPro" id="IPR011041">
    <property type="entry name" value="Quinoprot_gluc/sorb_DH_b-prop"/>
</dbReference>
<dbReference type="AlphaFoldDB" id="A0A1T2L1B2"/>
<accession>A0A1T2L1B2</accession>
<dbReference type="SUPFAM" id="SSF50952">
    <property type="entry name" value="Soluble quinoprotein glucose dehydrogenase"/>
    <property type="match status" value="1"/>
</dbReference>
<dbReference type="InterPro" id="IPR012938">
    <property type="entry name" value="Glc/Sorbosone_DH"/>
</dbReference>
<dbReference type="Gene3D" id="2.120.10.30">
    <property type="entry name" value="TolB, C-terminal domain"/>
    <property type="match status" value="1"/>
</dbReference>